<dbReference type="InterPro" id="IPR015424">
    <property type="entry name" value="PyrdxlP-dep_Trfase"/>
</dbReference>
<evidence type="ECO:0000313" key="8">
    <source>
        <dbReference type="Proteomes" id="UP000003959"/>
    </source>
</evidence>
<evidence type="ECO:0000256" key="2">
    <source>
        <dbReference type="ARBA" id="ARBA00007441"/>
    </source>
</evidence>
<evidence type="ECO:0000256" key="3">
    <source>
        <dbReference type="ARBA" id="ARBA00022576"/>
    </source>
</evidence>
<comment type="cofactor">
    <cofactor evidence="1">
        <name>pyridoxal 5'-phosphate</name>
        <dbReference type="ChEBI" id="CHEBI:597326"/>
    </cofactor>
</comment>
<proteinExistence type="inferred from homology"/>
<keyword evidence="3 7" id="KW-0032">Aminotransferase</keyword>
<dbReference type="CDD" id="cd00609">
    <property type="entry name" value="AAT_like"/>
    <property type="match status" value="1"/>
</dbReference>
<dbReference type="InterPro" id="IPR015421">
    <property type="entry name" value="PyrdxlP-dep_Trfase_major"/>
</dbReference>
<dbReference type="InterPro" id="IPR050596">
    <property type="entry name" value="AspAT/PAT-like"/>
</dbReference>
<dbReference type="GO" id="GO:0030170">
    <property type="term" value="F:pyridoxal phosphate binding"/>
    <property type="evidence" value="ECO:0007669"/>
    <property type="project" value="InterPro"/>
</dbReference>
<dbReference type="Pfam" id="PF00155">
    <property type="entry name" value="Aminotran_1_2"/>
    <property type="match status" value="1"/>
</dbReference>
<dbReference type="Gene3D" id="3.40.640.10">
    <property type="entry name" value="Type I PLP-dependent aspartate aminotransferase-like (Major domain)"/>
    <property type="match status" value="1"/>
</dbReference>
<evidence type="ECO:0000256" key="4">
    <source>
        <dbReference type="ARBA" id="ARBA00022679"/>
    </source>
</evidence>
<evidence type="ECO:0000256" key="5">
    <source>
        <dbReference type="ARBA" id="ARBA00022898"/>
    </source>
</evidence>
<dbReference type="PANTHER" id="PTHR46383:SF1">
    <property type="entry name" value="ASPARTATE AMINOTRANSFERASE"/>
    <property type="match status" value="1"/>
</dbReference>
<feature type="domain" description="Aminotransferase class I/classII large" evidence="6">
    <location>
        <begin position="1"/>
        <end position="140"/>
    </location>
</feature>
<reference evidence="8" key="1">
    <citation type="journal article" date="2011" name="Proc. Natl. Acad. Sci. U.S.A.">
        <title>Genomic insights into the physiology and ecology of the marine filamentous cyanobacterium Lyngbya majuscula.</title>
        <authorList>
            <person name="Jones A.C."/>
            <person name="Monroe E.A."/>
            <person name="Podell S."/>
            <person name="Hess W.R."/>
            <person name="Klages S."/>
            <person name="Esquenazi E."/>
            <person name="Niessen S."/>
            <person name="Hoover H."/>
            <person name="Rothmann M."/>
            <person name="Lasken R.S."/>
            <person name="Yates J.R.III."/>
            <person name="Reinhardt R."/>
            <person name="Kube M."/>
            <person name="Burkart M.D."/>
            <person name="Allen E.E."/>
            <person name="Dorrestein P.C."/>
            <person name="Gerwick W.H."/>
            <person name="Gerwick L."/>
        </authorList>
    </citation>
    <scope>NUCLEOTIDE SEQUENCE [LARGE SCALE GENOMIC DNA]</scope>
    <source>
        <strain evidence="8">3L</strain>
    </source>
</reference>
<dbReference type="PANTHER" id="PTHR46383">
    <property type="entry name" value="ASPARTATE AMINOTRANSFERASE"/>
    <property type="match status" value="1"/>
</dbReference>
<dbReference type="InterPro" id="IPR004839">
    <property type="entry name" value="Aminotransferase_I/II_large"/>
</dbReference>
<protein>
    <submittedName>
        <fullName evidence="7">Aspartate/tyrosine/aromatic aminotransferase</fullName>
    </submittedName>
</protein>
<keyword evidence="4 7" id="KW-0808">Transferase</keyword>
<evidence type="ECO:0000259" key="6">
    <source>
        <dbReference type="Pfam" id="PF00155"/>
    </source>
</evidence>
<dbReference type="SUPFAM" id="SSF53383">
    <property type="entry name" value="PLP-dependent transferases"/>
    <property type="match status" value="1"/>
</dbReference>
<keyword evidence="5" id="KW-0663">Pyridoxal phosphate</keyword>
<dbReference type="GO" id="GO:0008483">
    <property type="term" value="F:transaminase activity"/>
    <property type="evidence" value="ECO:0007669"/>
    <property type="project" value="UniProtKB-KW"/>
</dbReference>
<sequence length="151" mass="16473">MTGWRIGYIAGPVELIKAMTTIQSHSTSNVCTFAQYGAIAALEGSLDCVEQMRQAFAQRRQVMLERLTAMAGLTCLKPDAAFYLFPNISQTGLSSLEFCDRLLSSEQVAAIPGIAFGADDCIRLSYATDMASIEKGMDRLEKFLHQVNGHG</sequence>
<name>F4XZ70_9CYAN</name>
<dbReference type="Proteomes" id="UP000003959">
    <property type="component" value="Unassembled WGS sequence"/>
</dbReference>
<organism evidence="7 8">
    <name type="scientific">Moorena producens 3L</name>
    <dbReference type="NCBI Taxonomy" id="489825"/>
    <lineage>
        <taxon>Bacteria</taxon>
        <taxon>Bacillati</taxon>
        <taxon>Cyanobacteriota</taxon>
        <taxon>Cyanophyceae</taxon>
        <taxon>Coleofasciculales</taxon>
        <taxon>Coleofasciculaceae</taxon>
        <taxon>Moorena</taxon>
    </lineage>
</organism>
<evidence type="ECO:0000313" key="7">
    <source>
        <dbReference type="EMBL" id="EGJ30091.1"/>
    </source>
</evidence>
<dbReference type="EMBL" id="GL890960">
    <property type="protein sequence ID" value="EGJ30091.1"/>
    <property type="molecule type" value="Genomic_DNA"/>
</dbReference>
<dbReference type="InterPro" id="IPR015422">
    <property type="entry name" value="PyrdxlP-dep_Trfase_small"/>
</dbReference>
<dbReference type="eggNOG" id="COG0436">
    <property type="taxonomic scope" value="Bacteria"/>
</dbReference>
<dbReference type="AlphaFoldDB" id="F4XZ70"/>
<gene>
    <name evidence="7" type="ORF">LYNGBM3L_56310</name>
</gene>
<keyword evidence="8" id="KW-1185">Reference proteome</keyword>
<dbReference type="HOGENOM" id="CLU_017584_4_6_3"/>
<evidence type="ECO:0000256" key="1">
    <source>
        <dbReference type="ARBA" id="ARBA00001933"/>
    </source>
</evidence>
<dbReference type="Gene3D" id="3.90.1150.10">
    <property type="entry name" value="Aspartate Aminotransferase, domain 1"/>
    <property type="match status" value="1"/>
</dbReference>
<dbReference type="GO" id="GO:0006520">
    <property type="term" value="P:amino acid metabolic process"/>
    <property type="evidence" value="ECO:0007669"/>
    <property type="project" value="InterPro"/>
</dbReference>
<accession>F4XZ70</accession>
<comment type="similarity">
    <text evidence="2">Belongs to the class-I pyridoxal-phosphate-dependent aminotransferase family.</text>
</comment>